<keyword evidence="4" id="KW-0677">Repeat</keyword>
<comment type="similarity">
    <text evidence="2">Belongs to the 4HPPD family.</text>
</comment>
<keyword evidence="5" id="KW-0408">Iron</keyword>
<feature type="domain" description="VOC" evidence="6">
    <location>
        <begin position="165"/>
        <end position="316"/>
    </location>
</feature>
<dbReference type="NCBIfam" id="TIGR01263">
    <property type="entry name" value="4HPPD"/>
    <property type="match status" value="1"/>
</dbReference>
<evidence type="ECO:0000256" key="3">
    <source>
        <dbReference type="ARBA" id="ARBA00022723"/>
    </source>
</evidence>
<evidence type="ECO:0000256" key="2">
    <source>
        <dbReference type="ARBA" id="ARBA00005877"/>
    </source>
</evidence>
<dbReference type="SUPFAM" id="SSF54593">
    <property type="entry name" value="Glyoxalase/Bleomycin resistance protein/Dihydroxybiphenyl dioxygenase"/>
    <property type="match status" value="1"/>
</dbReference>
<dbReference type="Pfam" id="PF00903">
    <property type="entry name" value="Glyoxalase"/>
    <property type="match status" value="1"/>
</dbReference>
<dbReference type="GO" id="GO:0003868">
    <property type="term" value="F:4-hydroxyphenylpyruvate dioxygenase activity"/>
    <property type="evidence" value="ECO:0007669"/>
    <property type="project" value="UniProtKB-EC"/>
</dbReference>
<dbReference type="CDD" id="cd08342">
    <property type="entry name" value="HPPD_N_like"/>
    <property type="match status" value="1"/>
</dbReference>
<evidence type="ECO:0000256" key="5">
    <source>
        <dbReference type="ARBA" id="ARBA00023004"/>
    </source>
</evidence>
<comment type="caution">
    <text evidence="7">The sequence shown here is derived from an EMBL/GenBank/DDBJ whole genome shotgun (WGS) entry which is preliminary data.</text>
</comment>
<dbReference type="InterPro" id="IPR004360">
    <property type="entry name" value="Glyas_Fos-R_dOase_dom"/>
</dbReference>
<dbReference type="InterPro" id="IPR041735">
    <property type="entry name" value="4OHPhenylPyrv_dOase_C"/>
</dbReference>
<dbReference type="RefSeq" id="WP_266868204.1">
    <property type="nucleotide sequence ID" value="NZ_JAPEMW010000002.1"/>
</dbReference>
<keyword evidence="7" id="KW-0223">Dioxygenase</keyword>
<evidence type="ECO:0000256" key="4">
    <source>
        <dbReference type="ARBA" id="ARBA00022737"/>
    </source>
</evidence>
<evidence type="ECO:0000313" key="7">
    <source>
        <dbReference type="EMBL" id="MDV7223708.1"/>
    </source>
</evidence>
<dbReference type="InterPro" id="IPR005956">
    <property type="entry name" value="4OHPhenylPyrv_dOase"/>
</dbReference>
<reference evidence="7 8" key="1">
    <citation type="submission" date="2023-10" db="EMBL/GenBank/DDBJ databases">
        <title>Characterization of rhizosphere-enriched actinobacteria from wheat plants lab-grown on chernevaya soil.</title>
        <authorList>
            <person name="Tikhonova E.N."/>
            <person name="Konopkin A."/>
            <person name="Kravchenko I.K."/>
        </authorList>
    </citation>
    <scope>NUCLEOTIDE SEQUENCE [LARGE SCALE GENOMIC DNA]</scope>
    <source>
        <strain evidence="7 8">RR29</strain>
    </source>
</reference>
<dbReference type="EMBL" id="JAWMAJ010000356">
    <property type="protein sequence ID" value="MDV7223708.1"/>
    <property type="molecule type" value="Genomic_DNA"/>
</dbReference>
<evidence type="ECO:0000256" key="1">
    <source>
        <dbReference type="ARBA" id="ARBA00001962"/>
    </source>
</evidence>
<dbReference type="Pfam" id="PF14696">
    <property type="entry name" value="Glyoxalase_5"/>
    <property type="match status" value="1"/>
</dbReference>
<evidence type="ECO:0000259" key="6">
    <source>
        <dbReference type="PROSITE" id="PS51819"/>
    </source>
</evidence>
<dbReference type="CDD" id="cd07250">
    <property type="entry name" value="HPPD_C_like"/>
    <property type="match status" value="1"/>
</dbReference>
<keyword evidence="8" id="KW-1185">Reference proteome</keyword>
<dbReference type="PANTHER" id="PTHR11959:SF1">
    <property type="entry name" value="4-HYDROXYPHENYLPYRUVATE DIOXYGENASE"/>
    <property type="match status" value="1"/>
</dbReference>
<dbReference type="EC" id="1.13.11.27" evidence="7"/>
<dbReference type="PROSITE" id="PS51819">
    <property type="entry name" value="VOC"/>
    <property type="match status" value="2"/>
</dbReference>
<dbReference type="InterPro" id="IPR037523">
    <property type="entry name" value="VOC_core"/>
</dbReference>
<dbReference type="Proteomes" id="UP001187346">
    <property type="component" value="Unassembled WGS sequence"/>
</dbReference>
<sequence length="360" mass="38842">MSDTKALSELALDHVELYVQDTGRAVVQLTDGYGFSVYAESRPREFVDTVHSLALGKDRIRLILTMAHDEDHPAAAYVEQHGDGVGNIALATPDAAAAFEEATRRGAVAVAPPVTRDGVVTASIMGFGDVVHTFVQRADGDDARALPGFSSVTPSPESFESGLSEIDHFAVCLEAGALGPTVEFYERVLDFRMIFTERIEVGNQAMNSQVVQSASGAVTLTLIEPDVSCAPGQIDEFIKQHGGSGVQHIAFLSDDVVRTVGRMSDAGVAFLTTPPTYYTLLSERIELVRHSVEALGGLNVLVDEDHDGQLFQIFTRSVHPRRTLFMEVIERFGARTFGSGNIKALYEAVELQRATDEAGG</sequence>
<dbReference type="Gene3D" id="3.10.180.10">
    <property type="entry name" value="2,3-Dihydroxybiphenyl 1,2-Dioxygenase, domain 1"/>
    <property type="match status" value="2"/>
</dbReference>
<dbReference type="InterPro" id="IPR029068">
    <property type="entry name" value="Glyas_Bleomycin-R_OHBP_Dase"/>
</dbReference>
<accession>A0ABU4FSU9</accession>
<name>A0ABU4FSU9_9ACTN</name>
<evidence type="ECO:0000313" key="8">
    <source>
        <dbReference type="Proteomes" id="UP001187346"/>
    </source>
</evidence>
<proteinExistence type="inferred from homology"/>
<dbReference type="PANTHER" id="PTHR11959">
    <property type="entry name" value="4-HYDROXYPHENYLPYRUVATE DIOXYGENASE"/>
    <property type="match status" value="1"/>
</dbReference>
<keyword evidence="3" id="KW-0479">Metal-binding</keyword>
<comment type="cofactor">
    <cofactor evidence="1">
        <name>Fe cation</name>
        <dbReference type="ChEBI" id="CHEBI:24875"/>
    </cofactor>
</comment>
<organism evidence="7 8">
    <name type="scientific">Streptomyces prunicolor</name>
    <dbReference type="NCBI Taxonomy" id="67348"/>
    <lineage>
        <taxon>Bacteria</taxon>
        <taxon>Bacillati</taxon>
        <taxon>Actinomycetota</taxon>
        <taxon>Actinomycetes</taxon>
        <taxon>Kitasatosporales</taxon>
        <taxon>Streptomycetaceae</taxon>
        <taxon>Streptomyces</taxon>
    </lineage>
</organism>
<protein>
    <submittedName>
        <fullName evidence="7">4-hydroxyphenylpyruvate dioxygenase</fullName>
        <ecNumber evidence="7">1.13.11.27</ecNumber>
    </submittedName>
</protein>
<dbReference type="PIRSF" id="PIRSF009283">
    <property type="entry name" value="HPP_dOase"/>
    <property type="match status" value="1"/>
</dbReference>
<keyword evidence="7" id="KW-0560">Oxidoreductase</keyword>
<gene>
    <name evidence="7" type="primary">hppD</name>
    <name evidence="7" type="ORF">R5A26_48130</name>
</gene>
<dbReference type="InterPro" id="IPR041736">
    <property type="entry name" value="4OHPhenylPyrv_dOase_N"/>
</dbReference>
<feature type="domain" description="VOC" evidence="6">
    <location>
        <begin position="11"/>
        <end position="137"/>
    </location>
</feature>